<sequence>MHIRNPLRHFLSQALFLVRAGGDTGLGWLNRTHSSLPPGRKPTYTPLLRSTALRPSTLKVFLYARRSMFQCPATNDLAHSVLVCTCSVRP</sequence>
<gene>
    <name evidence="1" type="ORF">B0H16DRAFT_1572467</name>
</gene>
<accession>A0AAD7MXA4</accession>
<dbReference type="AlphaFoldDB" id="A0AAD7MXA4"/>
<organism evidence="1 2">
    <name type="scientific">Mycena metata</name>
    <dbReference type="NCBI Taxonomy" id="1033252"/>
    <lineage>
        <taxon>Eukaryota</taxon>
        <taxon>Fungi</taxon>
        <taxon>Dikarya</taxon>
        <taxon>Basidiomycota</taxon>
        <taxon>Agaricomycotina</taxon>
        <taxon>Agaricomycetes</taxon>
        <taxon>Agaricomycetidae</taxon>
        <taxon>Agaricales</taxon>
        <taxon>Marasmiineae</taxon>
        <taxon>Mycenaceae</taxon>
        <taxon>Mycena</taxon>
    </lineage>
</organism>
<proteinExistence type="predicted"/>
<dbReference type="EMBL" id="JARKIB010000118">
    <property type="protein sequence ID" value="KAJ7737049.1"/>
    <property type="molecule type" value="Genomic_DNA"/>
</dbReference>
<evidence type="ECO:0000313" key="2">
    <source>
        <dbReference type="Proteomes" id="UP001215598"/>
    </source>
</evidence>
<evidence type="ECO:0000313" key="1">
    <source>
        <dbReference type="EMBL" id="KAJ7737049.1"/>
    </source>
</evidence>
<reference evidence="1" key="1">
    <citation type="submission" date="2023-03" db="EMBL/GenBank/DDBJ databases">
        <title>Massive genome expansion in bonnet fungi (Mycena s.s.) driven by repeated elements and novel gene families across ecological guilds.</title>
        <authorList>
            <consortium name="Lawrence Berkeley National Laboratory"/>
            <person name="Harder C.B."/>
            <person name="Miyauchi S."/>
            <person name="Viragh M."/>
            <person name="Kuo A."/>
            <person name="Thoen E."/>
            <person name="Andreopoulos B."/>
            <person name="Lu D."/>
            <person name="Skrede I."/>
            <person name="Drula E."/>
            <person name="Henrissat B."/>
            <person name="Morin E."/>
            <person name="Kohler A."/>
            <person name="Barry K."/>
            <person name="LaButti K."/>
            <person name="Morin E."/>
            <person name="Salamov A."/>
            <person name="Lipzen A."/>
            <person name="Mereny Z."/>
            <person name="Hegedus B."/>
            <person name="Baldrian P."/>
            <person name="Stursova M."/>
            <person name="Weitz H."/>
            <person name="Taylor A."/>
            <person name="Grigoriev I.V."/>
            <person name="Nagy L.G."/>
            <person name="Martin F."/>
            <person name="Kauserud H."/>
        </authorList>
    </citation>
    <scope>NUCLEOTIDE SEQUENCE</scope>
    <source>
        <strain evidence="1">CBHHK182m</strain>
    </source>
</reference>
<name>A0AAD7MXA4_9AGAR</name>
<protein>
    <submittedName>
        <fullName evidence="1">Uncharacterized protein</fullName>
    </submittedName>
</protein>
<comment type="caution">
    <text evidence="1">The sequence shown here is derived from an EMBL/GenBank/DDBJ whole genome shotgun (WGS) entry which is preliminary data.</text>
</comment>
<dbReference type="Proteomes" id="UP001215598">
    <property type="component" value="Unassembled WGS sequence"/>
</dbReference>
<keyword evidence="2" id="KW-1185">Reference proteome</keyword>